<feature type="transmembrane region" description="Helical" evidence="6">
    <location>
        <begin position="45"/>
        <end position="65"/>
    </location>
</feature>
<evidence type="ECO:0000256" key="4">
    <source>
        <dbReference type="ARBA" id="ARBA00022989"/>
    </source>
</evidence>
<dbReference type="GO" id="GO:0005886">
    <property type="term" value="C:plasma membrane"/>
    <property type="evidence" value="ECO:0007669"/>
    <property type="project" value="UniProtKB-SubCell"/>
</dbReference>
<proteinExistence type="predicted"/>
<keyword evidence="4 6" id="KW-1133">Transmembrane helix</keyword>
<keyword evidence="3 6" id="KW-0812">Transmembrane</keyword>
<keyword evidence="2" id="KW-1003">Cell membrane</keyword>
<evidence type="ECO:0000313" key="7">
    <source>
        <dbReference type="EMBL" id="GGM05965.1"/>
    </source>
</evidence>
<reference evidence="7" key="2">
    <citation type="submission" date="2020-09" db="EMBL/GenBank/DDBJ databases">
        <authorList>
            <person name="Sun Q."/>
            <person name="Zhou Y."/>
        </authorList>
    </citation>
    <scope>NUCLEOTIDE SEQUENCE</scope>
    <source>
        <strain evidence="7">CGMCC 4.7308</strain>
    </source>
</reference>
<comment type="subcellular location">
    <subcellularLocation>
        <location evidence="1">Cell membrane</location>
        <topology evidence="1">Multi-pass membrane protein</topology>
    </subcellularLocation>
</comment>
<dbReference type="RefSeq" id="WP_188942258.1">
    <property type="nucleotide sequence ID" value="NZ_BMNA01000004.1"/>
</dbReference>
<gene>
    <name evidence="7" type="primary">rbsC</name>
    <name evidence="7" type="ORF">GCM10011594_27710</name>
</gene>
<evidence type="ECO:0000313" key="8">
    <source>
        <dbReference type="Proteomes" id="UP000655208"/>
    </source>
</evidence>
<keyword evidence="8" id="KW-1185">Reference proteome</keyword>
<dbReference type="GO" id="GO:0022857">
    <property type="term" value="F:transmembrane transporter activity"/>
    <property type="evidence" value="ECO:0007669"/>
    <property type="project" value="InterPro"/>
</dbReference>
<feature type="transmembrane region" description="Helical" evidence="6">
    <location>
        <begin position="277"/>
        <end position="310"/>
    </location>
</feature>
<feature type="transmembrane region" description="Helical" evidence="6">
    <location>
        <begin position="242"/>
        <end position="265"/>
    </location>
</feature>
<evidence type="ECO:0000256" key="6">
    <source>
        <dbReference type="SAM" id="Phobius"/>
    </source>
</evidence>
<comment type="caution">
    <text evidence="7">The sequence shown here is derived from an EMBL/GenBank/DDBJ whole genome shotgun (WGS) entry which is preliminary data.</text>
</comment>
<dbReference type="EMBL" id="BMNA01000004">
    <property type="protein sequence ID" value="GGM05965.1"/>
    <property type="molecule type" value="Genomic_DNA"/>
</dbReference>
<accession>A0A917T119</accession>
<evidence type="ECO:0000256" key="5">
    <source>
        <dbReference type="ARBA" id="ARBA00023136"/>
    </source>
</evidence>
<dbReference type="Pfam" id="PF02653">
    <property type="entry name" value="BPD_transp_2"/>
    <property type="match status" value="1"/>
</dbReference>
<dbReference type="AlphaFoldDB" id="A0A917T119"/>
<dbReference type="PANTHER" id="PTHR32196">
    <property type="entry name" value="ABC TRANSPORTER PERMEASE PROTEIN YPHD-RELATED-RELATED"/>
    <property type="match status" value="1"/>
</dbReference>
<feature type="transmembrane region" description="Helical" evidence="6">
    <location>
        <begin position="77"/>
        <end position="110"/>
    </location>
</feature>
<feature type="transmembrane region" description="Helical" evidence="6">
    <location>
        <begin position="117"/>
        <end position="140"/>
    </location>
</feature>
<dbReference type="PANTHER" id="PTHR32196:SF72">
    <property type="entry name" value="RIBOSE IMPORT PERMEASE PROTEIN RBSC"/>
    <property type="match status" value="1"/>
</dbReference>
<feature type="transmembrane region" description="Helical" evidence="6">
    <location>
        <begin position="188"/>
        <end position="211"/>
    </location>
</feature>
<feature type="transmembrane region" description="Helical" evidence="6">
    <location>
        <begin position="322"/>
        <end position="343"/>
    </location>
</feature>
<dbReference type="InterPro" id="IPR001851">
    <property type="entry name" value="ABC_transp_permease"/>
</dbReference>
<sequence length="350" mass="35635">MSHPASAATPPPDAPPVHVATDTELGATARRERVRALTSVISRNGAFATLVIVMVLGAVMVPSFGTVDNLRNTALAASFLAIIAAGMTFVIISGGIDLSVGSLYAVAVIVSADMSRYGSLLAIVVPIVVCLAAGLLQGLVVAKLGLPPFIVTLAGLTGWRGLVFFITDEGNQHPVVPGQQFFETLGTGSLLGIGNPVWIALIVFAVGWWVLNRTAFGQAVMAVGGNDTAAELMGLPVARVKIAVYAISGFTVGVSGVLSTALSGGGQEARVGNAYELSAIAAVVIGGTLLSGGVGSIVGTLCGISLLYVIQNLIVQGFNLNSYVQQVVSGAFLLIVVVLQALLSRRASAG</sequence>
<protein>
    <submittedName>
        <fullName evidence="7">Sugar ABC transporter permease</fullName>
    </submittedName>
</protein>
<dbReference type="CDD" id="cd06579">
    <property type="entry name" value="TM_PBP1_transp_AraH_like"/>
    <property type="match status" value="1"/>
</dbReference>
<evidence type="ECO:0000256" key="1">
    <source>
        <dbReference type="ARBA" id="ARBA00004651"/>
    </source>
</evidence>
<evidence type="ECO:0000256" key="2">
    <source>
        <dbReference type="ARBA" id="ARBA00022475"/>
    </source>
</evidence>
<evidence type="ECO:0000256" key="3">
    <source>
        <dbReference type="ARBA" id="ARBA00022692"/>
    </source>
</evidence>
<feature type="transmembrane region" description="Helical" evidence="6">
    <location>
        <begin position="146"/>
        <end position="167"/>
    </location>
</feature>
<organism evidence="7 8">
    <name type="scientific">Nakamurella endophytica</name>
    <dbReference type="NCBI Taxonomy" id="1748367"/>
    <lineage>
        <taxon>Bacteria</taxon>
        <taxon>Bacillati</taxon>
        <taxon>Actinomycetota</taxon>
        <taxon>Actinomycetes</taxon>
        <taxon>Nakamurellales</taxon>
        <taxon>Nakamurellaceae</taxon>
        <taxon>Nakamurella</taxon>
    </lineage>
</organism>
<name>A0A917T119_9ACTN</name>
<keyword evidence="5 6" id="KW-0472">Membrane</keyword>
<reference evidence="7" key="1">
    <citation type="journal article" date="2014" name="Int. J. Syst. Evol. Microbiol.">
        <title>Complete genome sequence of Corynebacterium casei LMG S-19264T (=DSM 44701T), isolated from a smear-ripened cheese.</title>
        <authorList>
            <consortium name="US DOE Joint Genome Institute (JGI-PGF)"/>
            <person name="Walter F."/>
            <person name="Albersmeier A."/>
            <person name="Kalinowski J."/>
            <person name="Ruckert C."/>
        </authorList>
    </citation>
    <scope>NUCLEOTIDE SEQUENCE</scope>
    <source>
        <strain evidence="7">CGMCC 4.7308</strain>
    </source>
</reference>
<dbReference type="Proteomes" id="UP000655208">
    <property type="component" value="Unassembled WGS sequence"/>
</dbReference>